<evidence type="ECO:0000259" key="2">
    <source>
        <dbReference type="Pfam" id="PF22607"/>
    </source>
</evidence>
<feature type="domain" description="FAD-binding" evidence="1">
    <location>
        <begin position="295"/>
        <end position="359"/>
    </location>
</feature>
<dbReference type="PRINTS" id="PR00420">
    <property type="entry name" value="RNGMNOXGNASE"/>
</dbReference>
<dbReference type="GO" id="GO:0071949">
    <property type="term" value="F:FAD binding"/>
    <property type="evidence" value="ECO:0007669"/>
    <property type="project" value="InterPro"/>
</dbReference>
<dbReference type="InterPro" id="IPR054707">
    <property type="entry name" value="DhpH_subs-bd"/>
</dbReference>
<comment type="caution">
    <text evidence="3">The sequence shown here is derived from an EMBL/GenBank/DDBJ whole genome shotgun (WGS) entry which is preliminary data.</text>
</comment>
<name>A0A840Y3P6_9PROT</name>
<dbReference type="AlphaFoldDB" id="A0A840Y3P6"/>
<dbReference type="InterPro" id="IPR002938">
    <property type="entry name" value="FAD-bd"/>
</dbReference>
<dbReference type="PANTHER" id="PTHR47469">
    <property type="entry name" value="MONOOXYGENASE-LIKE"/>
    <property type="match status" value="1"/>
</dbReference>
<dbReference type="Proteomes" id="UP000580654">
    <property type="component" value="Unassembled WGS sequence"/>
</dbReference>
<evidence type="ECO:0000313" key="4">
    <source>
        <dbReference type="Proteomes" id="UP000580654"/>
    </source>
</evidence>
<keyword evidence="4" id="KW-1185">Reference proteome</keyword>
<dbReference type="Pfam" id="PF01494">
    <property type="entry name" value="FAD_binding_3"/>
    <property type="match status" value="2"/>
</dbReference>
<dbReference type="PANTHER" id="PTHR47469:SF2">
    <property type="entry name" value="OS06G0597600 PROTEIN"/>
    <property type="match status" value="1"/>
</dbReference>
<dbReference type="InterPro" id="IPR053212">
    <property type="entry name" value="DHP_3-monooxygenase"/>
</dbReference>
<dbReference type="SUPFAM" id="SSF51905">
    <property type="entry name" value="FAD/NAD(P)-binding domain"/>
    <property type="match status" value="1"/>
</dbReference>
<dbReference type="Gene3D" id="3.50.50.60">
    <property type="entry name" value="FAD/NAD(P)-binding domain"/>
    <property type="match status" value="2"/>
</dbReference>
<evidence type="ECO:0000259" key="1">
    <source>
        <dbReference type="Pfam" id="PF01494"/>
    </source>
</evidence>
<sequence length="401" mass="42379">MRRALVVGGSIGGLFAGNLLAKSGWDVTVAERTRGPLSGRGAGIVTHPALLDALGRAGVPAGTPLGVSVAGRRVLARDGSILGEHPYPQILTSWARLHSLLEDAFDPARIERGRVATVVRQGTASATVHFADGGMIEADLVVAADGIRSVLRAQLLPEVRATYAGYVAWRGLAEEAALSPAAREAIFGHFAFGLPEGEQMLGYPVAGAGEAISAGHRRYNFVWYRPAPPEELGRLQTDGFGRQHPNGIPPHLLRPEIVAEMRAAAESLLPAAFAEVVAITAQPFVQPIMDLEVPEVAHGRVALIGDAAYVARPHCGMGVTKAAMDAMSLSDALQGADVPAALTRWAPERVATGRALVQHARHLGAYMQASRITAEEAAMAERYRSPVSVMRETAVPPILEL</sequence>
<gene>
    <name evidence="3" type="ORF">FHS87_003824</name>
</gene>
<feature type="domain" description="FAD-binding" evidence="1">
    <location>
        <begin position="4"/>
        <end position="162"/>
    </location>
</feature>
<reference evidence="3 4" key="1">
    <citation type="submission" date="2020-08" db="EMBL/GenBank/DDBJ databases">
        <title>Genomic Encyclopedia of Type Strains, Phase IV (KMG-IV): sequencing the most valuable type-strain genomes for metagenomic binning, comparative biology and taxonomic classification.</title>
        <authorList>
            <person name="Goeker M."/>
        </authorList>
    </citation>
    <scope>NUCLEOTIDE SEQUENCE [LARGE SCALE GENOMIC DNA]</scope>
    <source>
        <strain evidence="3 4">DSM 25622</strain>
    </source>
</reference>
<dbReference type="SUPFAM" id="SSF54373">
    <property type="entry name" value="FAD-linked reductases, C-terminal domain"/>
    <property type="match status" value="1"/>
</dbReference>
<dbReference type="NCBIfam" id="NF005566">
    <property type="entry name" value="PRK07236.1"/>
    <property type="match status" value="1"/>
</dbReference>
<proteinExistence type="predicted"/>
<feature type="domain" description="2,6-dihydroxypyridine 3-monooxygenase substrate binding" evidence="2">
    <location>
        <begin position="163"/>
        <end position="290"/>
    </location>
</feature>
<dbReference type="RefSeq" id="WP_184520941.1">
    <property type="nucleotide sequence ID" value="NZ_JACIJD010000022.1"/>
</dbReference>
<dbReference type="InterPro" id="IPR036188">
    <property type="entry name" value="FAD/NAD-bd_sf"/>
</dbReference>
<dbReference type="EMBL" id="JACIJD010000022">
    <property type="protein sequence ID" value="MBB5695758.1"/>
    <property type="molecule type" value="Genomic_DNA"/>
</dbReference>
<accession>A0A840Y3P6</accession>
<organism evidence="3 4">
    <name type="scientific">Muricoccus pecuniae</name>
    <dbReference type="NCBI Taxonomy" id="693023"/>
    <lineage>
        <taxon>Bacteria</taxon>
        <taxon>Pseudomonadati</taxon>
        <taxon>Pseudomonadota</taxon>
        <taxon>Alphaproteobacteria</taxon>
        <taxon>Acetobacterales</taxon>
        <taxon>Roseomonadaceae</taxon>
        <taxon>Muricoccus</taxon>
    </lineage>
</organism>
<protein>
    <submittedName>
        <fullName evidence="3">2-polyprenyl-6-methoxyphenol hydroxylase-like FAD-dependent oxidoreductase</fullName>
    </submittedName>
</protein>
<dbReference type="Pfam" id="PF22607">
    <property type="entry name" value="FAD_binding-like"/>
    <property type="match status" value="1"/>
</dbReference>
<evidence type="ECO:0000313" key="3">
    <source>
        <dbReference type="EMBL" id="MBB5695758.1"/>
    </source>
</evidence>